<gene>
    <name evidence="1" type="ORF">DXX99_05510</name>
</gene>
<reference evidence="1 2" key="1">
    <citation type="submission" date="2018-08" db="EMBL/GenBank/DDBJ databases">
        <title>Form III RuBisCO-mediated autotrophy in Thermodesulfobium bacteria.</title>
        <authorList>
            <person name="Toshchakov S.V."/>
            <person name="Kublanov I.V."/>
            <person name="Frolov E."/>
            <person name="Bonch-Osmolovskaya E.A."/>
            <person name="Tourova T.P."/>
            <person name="Chernych N.A."/>
            <person name="Lebedinsky A.V."/>
        </authorList>
    </citation>
    <scope>NUCLEOTIDE SEQUENCE [LARGE SCALE GENOMIC DNA]</scope>
    <source>
        <strain evidence="1 2">SR</strain>
    </source>
</reference>
<dbReference type="EMBL" id="QSLN01000005">
    <property type="protein sequence ID" value="RDV83443.1"/>
    <property type="molecule type" value="Genomic_DNA"/>
</dbReference>
<name>A0A3D8P5E9_9THEO</name>
<protein>
    <submittedName>
        <fullName evidence="1">Uncharacterized protein</fullName>
    </submittedName>
</protein>
<keyword evidence="2" id="KW-1185">Reference proteome</keyword>
<comment type="caution">
    <text evidence="1">The sequence shown here is derived from an EMBL/GenBank/DDBJ whole genome shotgun (WGS) entry which is preliminary data.</text>
</comment>
<organism evidence="1 2">
    <name type="scientific">Ammonifex thiophilus</name>
    <dbReference type="NCBI Taxonomy" id="444093"/>
    <lineage>
        <taxon>Bacteria</taxon>
        <taxon>Bacillati</taxon>
        <taxon>Bacillota</taxon>
        <taxon>Clostridia</taxon>
        <taxon>Thermoanaerobacterales</taxon>
        <taxon>Thermoanaerobacteraceae</taxon>
        <taxon>Ammonifex</taxon>
    </lineage>
</organism>
<dbReference type="OrthoDB" id="1357684at2"/>
<dbReference type="Gene3D" id="2.60.120.260">
    <property type="entry name" value="Galactose-binding domain-like"/>
    <property type="match status" value="1"/>
</dbReference>
<dbReference type="Proteomes" id="UP000256329">
    <property type="component" value="Unassembled WGS sequence"/>
</dbReference>
<evidence type="ECO:0000313" key="2">
    <source>
        <dbReference type="Proteomes" id="UP000256329"/>
    </source>
</evidence>
<proteinExistence type="predicted"/>
<dbReference type="AlphaFoldDB" id="A0A3D8P5E9"/>
<sequence>MVLRYKRQLSGWEFVAEKGENVETKRRAGEEVQPTPSSPRETGPELLLFLLLLELLLALAHSRPSPRENPARSETRTVTLVLGSSSFGLRECLRNGGFESWKEGRPLHWEGENIAFTPSSHSGSGAVALGEDPGKEAFLWQDFPVVAGRQLDFRFTARFSLGTPVVRGRVEWLDREKRPVGLGTEVVLPATLPADYRPYWRLTGGVPEKAVWGRVCFVKEGYGTAEVDDVSLIG</sequence>
<evidence type="ECO:0000313" key="1">
    <source>
        <dbReference type="EMBL" id="RDV83443.1"/>
    </source>
</evidence>
<accession>A0A3D8P5E9</accession>
<dbReference type="RefSeq" id="WP_115792503.1">
    <property type="nucleotide sequence ID" value="NZ_QSLN01000005.1"/>
</dbReference>